<gene>
    <name evidence="1" type="ORF">A3A64_02120</name>
</gene>
<dbReference type="SUPFAM" id="SSF50447">
    <property type="entry name" value="Translation proteins"/>
    <property type="match status" value="1"/>
</dbReference>
<proteinExistence type="predicted"/>
<dbReference type="InterPro" id="IPR009000">
    <property type="entry name" value="Transl_B-barrel_sf"/>
</dbReference>
<name>A0A1F6AR51_9BACT</name>
<comment type="caution">
    <text evidence="1">The sequence shown here is derived from an EMBL/GenBank/DDBJ whole genome shotgun (WGS) entry which is preliminary data.</text>
</comment>
<dbReference type="AlphaFoldDB" id="A0A1F6AR51"/>
<sequence>MVDIQIAKVIHYYDKLGVAVVEVVNQPLQVGDTVKISGHDKEFSQTVQSLQVEHKQVKKLPVGESGGMKVDQAVREGDVLYLVTK</sequence>
<organism evidence="1 2">
    <name type="scientific">Candidatus Gottesmanbacteria bacterium RIFCSPLOWO2_01_FULL_48_11</name>
    <dbReference type="NCBI Taxonomy" id="1798395"/>
    <lineage>
        <taxon>Bacteria</taxon>
        <taxon>Candidatus Gottesmaniibacteriota</taxon>
    </lineage>
</organism>
<dbReference type="Gene3D" id="2.40.30.10">
    <property type="entry name" value="Translation factors"/>
    <property type="match status" value="1"/>
</dbReference>
<evidence type="ECO:0000313" key="1">
    <source>
        <dbReference type="EMBL" id="OGG27174.1"/>
    </source>
</evidence>
<protein>
    <recommendedName>
        <fullName evidence="3">Translation elongation factor-like protein</fullName>
    </recommendedName>
</protein>
<accession>A0A1F6AR51</accession>
<dbReference type="EMBL" id="MFJY01000054">
    <property type="protein sequence ID" value="OGG27174.1"/>
    <property type="molecule type" value="Genomic_DNA"/>
</dbReference>
<evidence type="ECO:0000313" key="2">
    <source>
        <dbReference type="Proteomes" id="UP000178305"/>
    </source>
</evidence>
<dbReference type="Proteomes" id="UP000178305">
    <property type="component" value="Unassembled WGS sequence"/>
</dbReference>
<reference evidence="1 2" key="1">
    <citation type="journal article" date="2016" name="Nat. Commun.">
        <title>Thousands of microbial genomes shed light on interconnected biogeochemical processes in an aquifer system.</title>
        <authorList>
            <person name="Anantharaman K."/>
            <person name="Brown C.T."/>
            <person name="Hug L.A."/>
            <person name="Sharon I."/>
            <person name="Castelle C.J."/>
            <person name="Probst A.J."/>
            <person name="Thomas B.C."/>
            <person name="Singh A."/>
            <person name="Wilkins M.J."/>
            <person name="Karaoz U."/>
            <person name="Brodie E.L."/>
            <person name="Williams K.H."/>
            <person name="Hubbard S.S."/>
            <person name="Banfield J.F."/>
        </authorList>
    </citation>
    <scope>NUCLEOTIDE SEQUENCE [LARGE SCALE GENOMIC DNA]</scope>
</reference>
<evidence type="ECO:0008006" key="3">
    <source>
        <dbReference type="Google" id="ProtNLM"/>
    </source>
</evidence>